<keyword evidence="3" id="KW-0614">Plasmid</keyword>
<protein>
    <recommendedName>
        <fullName evidence="2">CAAX prenyl protease 2/Lysostaphin resistance protein A-like domain-containing protein</fullName>
    </recommendedName>
</protein>
<feature type="transmembrane region" description="Helical" evidence="1">
    <location>
        <begin position="114"/>
        <end position="133"/>
    </location>
</feature>
<keyword evidence="1" id="KW-0812">Transmembrane</keyword>
<evidence type="ECO:0000313" key="4">
    <source>
        <dbReference type="Proteomes" id="UP000463916"/>
    </source>
</evidence>
<geneLocation type="plasmid" evidence="3 4">
    <name>pATS2</name>
</geneLocation>
<feature type="transmembrane region" description="Helical" evidence="1">
    <location>
        <begin position="139"/>
        <end position="158"/>
    </location>
</feature>
<dbReference type="AlphaFoldDB" id="A0A6N4TF51"/>
<dbReference type="GO" id="GO:0080120">
    <property type="term" value="P:CAAX-box protein maturation"/>
    <property type="evidence" value="ECO:0007669"/>
    <property type="project" value="UniProtKB-ARBA"/>
</dbReference>
<accession>A0A6N4TF51</accession>
<proteinExistence type="predicted"/>
<dbReference type="Pfam" id="PF02517">
    <property type="entry name" value="Rce1-like"/>
    <property type="match status" value="1"/>
</dbReference>
<sequence>MELNSGHRKRDIVYYFLILFLAIGAIDLTRPSLLRDGVLKYTYILKDATSPKDIFMAYIYFALSLIVVSFIHFEYFKHSDYPAIRIKDLFKYELNEIGFKIKKFKLTPVRWKRVALLIIFLYTSLKLLFISLSFNELKIFILMVPLTLGEEIFYRYAIFKVLREMRLNAFMVYIISAAIFSSGHFYYNSGYSPWFSFIYNFIFGLFCQYAYENTGWSIYTPWILHLINNIT</sequence>
<keyword evidence="4" id="KW-1185">Reference proteome</keyword>
<feature type="domain" description="CAAX prenyl protease 2/Lysostaphin resistance protein A-like" evidence="2">
    <location>
        <begin position="139"/>
        <end position="230"/>
    </location>
</feature>
<keyword evidence="1" id="KW-0472">Membrane</keyword>
<evidence type="ECO:0000259" key="2">
    <source>
        <dbReference type="Pfam" id="PF02517"/>
    </source>
</evidence>
<feature type="transmembrane region" description="Helical" evidence="1">
    <location>
        <begin position="170"/>
        <end position="187"/>
    </location>
</feature>
<reference evidence="4" key="1">
    <citation type="submission" date="2019-04" db="EMBL/GenBank/DDBJ databases">
        <title>NAS-01 Genome Sequencing.</title>
        <authorList>
            <person name="Kato S."/>
            <person name="Itoh T."/>
            <person name="Ohkuma M."/>
        </authorList>
    </citation>
    <scope>NUCLEOTIDE SEQUENCE [LARGE SCALE GENOMIC DNA]</scope>
    <source>
        <strain evidence="4">NAS-01</strain>
        <plasmid evidence="4">pATS2</plasmid>
    </source>
</reference>
<dbReference type="EMBL" id="AP019553">
    <property type="protein sequence ID" value="BBJ29104.1"/>
    <property type="molecule type" value="Genomic_DNA"/>
</dbReference>
<gene>
    <name evidence="3" type="ORF">ATHSA_p20014</name>
</gene>
<dbReference type="RefSeq" id="WP_161849054.1">
    <property type="nucleotide sequence ID" value="NZ_AP019553.1"/>
</dbReference>
<evidence type="ECO:0000313" key="3">
    <source>
        <dbReference type="EMBL" id="BBJ29104.1"/>
    </source>
</evidence>
<feature type="transmembrane region" description="Helical" evidence="1">
    <location>
        <begin position="54"/>
        <end position="76"/>
    </location>
</feature>
<dbReference type="InterPro" id="IPR003675">
    <property type="entry name" value="Rce1/LyrA-like_dom"/>
</dbReference>
<name>A0A6N4TF51_9BACT</name>
<evidence type="ECO:0000256" key="1">
    <source>
        <dbReference type="SAM" id="Phobius"/>
    </source>
</evidence>
<dbReference type="KEGG" id="asac:ATHSA_p20014"/>
<organism evidence="3 4">
    <name type="scientific">Athalassotoga saccharophila</name>
    <dbReference type="NCBI Taxonomy" id="1441386"/>
    <lineage>
        <taxon>Bacteria</taxon>
        <taxon>Thermotogati</taxon>
        <taxon>Thermotogota</taxon>
        <taxon>Thermotogae</taxon>
        <taxon>Mesoaciditogales</taxon>
        <taxon>Mesoaciditogaceae</taxon>
        <taxon>Athalassotoga</taxon>
    </lineage>
</organism>
<feature type="transmembrane region" description="Helical" evidence="1">
    <location>
        <begin position="193"/>
        <end position="211"/>
    </location>
</feature>
<dbReference type="GO" id="GO:0004175">
    <property type="term" value="F:endopeptidase activity"/>
    <property type="evidence" value="ECO:0007669"/>
    <property type="project" value="UniProtKB-ARBA"/>
</dbReference>
<dbReference type="Proteomes" id="UP000463916">
    <property type="component" value="Plasmid pATS2"/>
</dbReference>
<feature type="transmembrane region" description="Helical" evidence="1">
    <location>
        <begin position="12"/>
        <end position="34"/>
    </location>
</feature>
<keyword evidence="1" id="KW-1133">Transmembrane helix</keyword>